<dbReference type="Pfam" id="PF01026">
    <property type="entry name" value="TatD_DNase"/>
    <property type="match status" value="1"/>
</dbReference>
<dbReference type="PIRSF" id="PIRSF005902">
    <property type="entry name" value="DNase_TatD"/>
    <property type="match status" value="1"/>
</dbReference>
<dbReference type="Gene3D" id="3.20.20.140">
    <property type="entry name" value="Metal-dependent hydrolases"/>
    <property type="match status" value="1"/>
</dbReference>
<comment type="caution">
    <text evidence="2">The sequence shown here is derived from an EMBL/GenBank/DDBJ whole genome shotgun (WGS) entry which is preliminary data.</text>
</comment>
<name>A0A9P7BBV3_MAUEX</name>
<dbReference type="Proteomes" id="UP000750334">
    <property type="component" value="Unassembled WGS sequence"/>
</dbReference>
<dbReference type="GO" id="GO:0016788">
    <property type="term" value="F:hydrolase activity, acting on ester bonds"/>
    <property type="evidence" value="ECO:0007669"/>
    <property type="project" value="InterPro"/>
</dbReference>
<dbReference type="InterPro" id="IPR001130">
    <property type="entry name" value="TatD-like"/>
</dbReference>
<dbReference type="OrthoDB" id="413993at2759"/>
<keyword evidence="3" id="KW-1185">Reference proteome</keyword>
<dbReference type="SUPFAM" id="SSF51556">
    <property type="entry name" value="Metallo-dependent hydrolases"/>
    <property type="match status" value="1"/>
</dbReference>
<dbReference type="AlphaFoldDB" id="A0A9P7BBV3"/>
<keyword evidence="1" id="KW-0479">Metal-binding</keyword>
<dbReference type="EMBL" id="PUHR01000015">
    <property type="protein sequence ID" value="KAG0671180.1"/>
    <property type="molecule type" value="Genomic_DNA"/>
</dbReference>
<accession>A0A9P7BBV3</accession>
<dbReference type="PANTHER" id="PTHR47345">
    <property type="entry name" value="CUT9-INTERACTING PROTEIN SCN1"/>
    <property type="match status" value="1"/>
</dbReference>
<feature type="binding site" evidence="1">
    <location>
        <position position="139"/>
    </location>
    <ligand>
        <name>a divalent metal cation</name>
        <dbReference type="ChEBI" id="CHEBI:60240"/>
        <label>1</label>
    </ligand>
</feature>
<feature type="binding site" evidence="1">
    <location>
        <position position="276"/>
    </location>
    <ligand>
        <name>a divalent metal cation</name>
        <dbReference type="ChEBI" id="CHEBI:60240"/>
        <label>1</label>
    </ligand>
</feature>
<dbReference type="InterPro" id="IPR032466">
    <property type="entry name" value="Metal_Hydrolase"/>
</dbReference>
<organism evidence="2 3">
    <name type="scientific">Maudiozyma exigua</name>
    <name type="common">Yeast</name>
    <name type="synonym">Kazachstania exigua</name>
    <dbReference type="NCBI Taxonomy" id="34358"/>
    <lineage>
        <taxon>Eukaryota</taxon>
        <taxon>Fungi</taxon>
        <taxon>Dikarya</taxon>
        <taxon>Ascomycota</taxon>
        <taxon>Saccharomycotina</taxon>
        <taxon>Saccharomycetes</taxon>
        <taxon>Saccharomycetales</taxon>
        <taxon>Saccharomycetaceae</taxon>
        <taxon>Maudiozyma</taxon>
    </lineage>
</organism>
<feature type="binding site" evidence="1">
    <location>
        <position position="222"/>
    </location>
    <ligand>
        <name>a divalent metal cation</name>
        <dbReference type="ChEBI" id="CHEBI:60240"/>
        <label>2</label>
    </ligand>
</feature>
<dbReference type="GO" id="GO:0046872">
    <property type="term" value="F:metal ion binding"/>
    <property type="evidence" value="ECO:0007669"/>
    <property type="project" value="UniProtKB-KW"/>
</dbReference>
<evidence type="ECO:0000313" key="2">
    <source>
        <dbReference type="EMBL" id="KAG0671180.1"/>
    </source>
</evidence>
<sequence>MIEAPLVDAHCHIITDPYNKIPTNNDFINDNITRGIMSNNCYDWERLQKYLIQANINITKTKQFAGFGIHPWYSHLFTFKPIDSSDTHFKFNHYKEVITFKDSDLPLLKNLIDSIFPDPIYIEDYINNIDFSKIDIIGEIGLDKSFTIPSNGFYQTSRDDNVTRTRLRVSMNHQLKIFERMLQLATTHNINVSLHDVNCHLKLFDLSKSILLDNSNVNICLHSYTGSIEFLLTQWIKTFTSNRLYLSVSEYINFKNGSSNLNFKQIPSRCILTETDYVIDYPENKNELMNQSLNNTLTHLTNQLGLNSINDTTQLIYNNFNNFMHINQ</sequence>
<dbReference type="PANTHER" id="PTHR47345:SF1">
    <property type="entry name" value="CUT9-INTERACTING PROTEIN SCN1"/>
    <property type="match status" value="1"/>
</dbReference>
<gene>
    <name evidence="2" type="ORF">C6P45_001194</name>
</gene>
<reference evidence="2 3" key="1">
    <citation type="submission" date="2020-11" db="EMBL/GenBank/DDBJ databases">
        <title>Kefir isolates.</title>
        <authorList>
            <person name="Marcisauskas S."/>
            <person name="Kim Y."/>
            <person name="Blasche S."/>
        </authorList>
    </citation>
    <scope>NUCLEOTIDE SEQUENCE [LARGE SCALE GENOMIC DNA]</scope>
    <source>
        <strain evidence="2 3">OG2</strain>
    </source>
</reference>
<dbReference type="InterPro" id="IPR053044">
    <property type="entry name" value="Metallo-hydrolase/TatD-type"/>
</dbReference>
<feature type="binding site" evidence="1">
    <location>
        <position position="195"/>
    </location>
    <ligand>
        <name>a divalent metal cation</name>
        <dbReference type="ChEBI" id="CHEBI:60240"/>
        <label>2</label>
    </ligand>
</feature>
<proteinExistence type="predicted"/>
<protein>
    <submittedName>
        <fullName evidence="2">Uncharacterized protein</fullName>
    </submittedName>
</protein>
<evidence type="ECO:0000256" key="1">
    <source>
        <dbReference type="PIRSR" id="PIRSR005902-1"/>
    </source>
</evidence>
<evidence type="ECO:0000313" key="3">
    <source>
        <dbReference type="Proteomes" id="UP000750334"/>
    </source>
</evidence>